<dbReference type="PROSITE" id="PS00889">
    <property type="entry name" value="CNMP_BINDING_2"/>
    <property type="match status" value="1"/>
</dbReference>
<protein>
    <recommendedName>
        <fullName evidence="1">cAMP-dependent protein kinase regulatory subunit</fullName>
    </recommendedName>
</protein>
<dbReference type="InterPro" id="IPR000595">
    <property type="entry name" value="cNMP-bd_dom"/>
</dbReference>
<dbReference type="Proteomes" id="UP000054937">
    <property type="component" value="Unassembled WGS sequence"/>
</dbReference>
<evidence type="ECO:0000256" key="2">
    <source>
        <dbReference type="ARBA" id="ARBA00022553"/>
    </source>
</evidence>
<evidence type="ECO:0000313" key="7">
    <source>
        <dbReference type="EMBL" id="KRW99295.1"/>
    </source>
</evidence>
<dbReference type="Gene3D" id="2.60.120.10">
    <property type="entry name" value="Jelly Rolls"/>
    <property type="match status" value="2"/>
</dbReference>
<dbReference type="CDD" id="cd00038">
    <property type="entry name" value="CAP_ED"/>
    <property type="match status" value="2"/>
</dbReference>
<dbReference type="InterPro" id="IPR050503">
    <property type="entry name" value="cAMP-dep_PK_reg_su-like"/>
</dbReference>
<proteinExistence type="predicted"/>
<feature type="compositionally biased region" description="Polar residues" evidence="5">
    <location>
        <begin position="537"/>
        <end position="576"/>
    </location>
</feature>
<dbReference type="GO" id="GO:0005829">
    <property type="term" value="C:cytosol"/>
    <property type="evidence" value="ECO:0007669"/>
    <property type="project" value="TreeGrafter"/>
</dbReference>
<keyword evidence="3" id="KW-0677">Repeat</keyword>
<dbReference type="GO" id="GO:0033554">
    <property type="term" value="P:cellular response to stress"/>
    <property type="evidence" value="ECO:0007669"/>
    <property type="project" value="UniProtKB-ARBA"/>
</dbReference>
<dbReference type="PRINTS" id="PR00103">
    <property type="entry name" value="CAMPKINASE"/>
</dbReference>
<reference evidence="7 8" key="1">
    <citation type="journal article" date="2015" name="Sci. Rep.">
        <title>Genome of the facultative scuticociliatosis pathogen Pseudocohnilembus persalinus provides insight into its virulence through horizontal gene transfer.</title>
        <authorList>
            <person name="Xiong J."/>
            <person name="Wang G."/>
            <person name="Cheng J."/>
            <person name="Tian M."/>
            <person name="Pan X."/>
            <person name="Warren A."/>
            <person name="Jiang C."/>
            <person name="Yuan D."/>
            <person name="Miao W."/>
        </authorList>
    </citation>
    <scope>NUCLEOTIDE SEQUENCE [LARGE SCALE GENOMIC DNA]</scope>
    <source>
        <strain evidence="7">36N120E</strain>
    </source>
</reference>
<feature type="region of interest" description="Disordered" evidence="5">
    <location>
        <begin position="62"/>
        <end position="86"/>
    </location>
</feature>
<feature type="region of interest" description="Disordered" evidence="5">
    <location>
        <begin position="1426"/>
        <end position="1447"/>
    </location>
</feature>
<dbReference type="PROSITE" id="PS50042">
    <property type="entry name" value="CNMP_BINDING_3"/>
    <property type="match status" value="2"/>
</dbReference>
<evidence type="ECO:0000256" key="1">
    <source>
        <dbReference type="ARBA" id="ARBA00020355"/>
    </source>
</evidence>
<evidence type="ECO:0000259" key="6">
    <source>
        <dbReference type="PROSITE" id="PS50042"/>
    </source>
</evidence>
<dbReference type="PANTHER" id="PTHR11635:SF152">
    <property type="entry name" value="CAMP-DEPENDENT PROTEIN KINASE TYPE I REGULATORY SUBUNIT-RELATED"/>
    <property type="match status" value="1"/>
</dbReference>
<feature type="region of interest" description="Disordered" evidence="5">
    <location>
        <begin position="1476"/>
        <end position="1503"/>
    </location>
</feature>
<dbReference type="FunFam" id="2.60.120.10:FF:000039">
    <property type="entry name" value="cAMP-dependent protein kinase regulatory subunit"/>
    <property type="match status" value="1"/>
</dbReference>
<dbReference type="InterPro" id="IPR018490">
    <property type="entry name" value="cNMP-bd_dom_sf"/>
</dbReference>
<gene>
    <name evidence="7" type="ORF">PPERSA_07067</name>
</gene>
<dbReference type="GO" id="GO:0034236">
    <property type="term" value="F:protein kinase A catalytic subunit binding"/>
    <property type="evidence" value="ECO:0007669"/>
    <property type="project" value="TreeGrafter"/>
</dbReference>
<feature type="domain" description="Cyclic nucleotide-binding" evidence="6">
    <location>
        <begin position="147"/>
        <end position="268"/>
    </location>
</feature>
<evidence type="ECO:0000313" key="8">
    <source>
        <dbReference type="Proteomes" id="UP000054937"/>
    </source>
</evidence>
<dbReference type="Pfam" id="PF00027">
    <property type="entry name" value="cNMP_binding"/>
    <property type="match status" value="2"/>
</dbReference>
<feature type="compositionally biased region" description="Polar residues" evidence="5">
    <location>
        <begin position="1431"/>
        <end position="1444"/>
    </location>
</feature>
<feature type="compositionally biased region" description="Basic and acidic residues" evidence="5">
    <location>
        <begin position="69"/>
        <end position="78"/>
    </location>
</feature>
<keyword evidence="2" id="KW-0597">Phosphoprotein</keyword>
<feature type="domain" description="Cyclic nucleotide-binding" evidence="6">
    <location>
        <begin position="271"/>
        <end position="345"/>
    </location>
</feature>
<organism evidence="7 8">
    <name type="scientific">Pseudocohnilembus persalinus</name>
    <name type="common">Ciliate</name>
    <dbReference type="NCBI Taxonomy" id="266149"/>
    <lineage>
        <taxon>Eukaryota</taxon>
        <taxon>Sar</taxon>
        <taxon>Alveolata</taxon>
        <taxon>Ciliophora</taxon>
        <taxon>Intramacronucleata</taxon>
        <taxon>Oligohymenophorea</taxon>
        <taxon>Scuticociliatia</taxon>
        <taxon>Philasterida</taxon>
        <taxon>Pseudocohnilembidae</taxon>
        <taxon>Pseudocohnilembus</taxon>
    </lineage>
</organism>
<dbReference type="PROSITE" id="PS00888">
    <property type="entry name" value="CNMP_BINDING_1"/>
    <property type="match status" value="1"/>
</dbReference>
<dbReference type="InParanoid" id="A0A0V0QAY3"/>
<feature type="compositionally biased region" description="Basic and acidic residues" evidence="5">
    <location>
        <begin position="1484"/>
        <end position="1503"/>
    </location>
</feature>
<accession>A0A0V0QAY3</accession>
<dbReference type="GO" id="GO:0004862">
    <property type="term" value="F:cAMP-dependent protein kinase inhibitor activity"/>
    <property type="evidence" value="ECO:0007669"/>
    <property type="project" value="TreeGrafter"/>
</dbReference>
<evidence type="ECO:0000256" key="3">
    <source>
        <dbReference type="ARBA" id="ARBA00022737"/>
    </source>
</evidence>
<dbReference type="SMART" id="SM00100">
    <property type="entry name" value="cNMP"/>
    <property type="match status" value="2"/>
</dbReference>
<feature type="region of interest" description="Disordered" evidence="5">
    <location>
        <begin position="537"/>
        <end position="577"/>
    </location>
</feature>
<evidence type="ECO:0000256" key="5">
    <source>
        <dbReference type="SAM" id="MobiDB-lite"/>
    </source>
</evidence>
<keyword evidence="8" id="KW-1185">Reference proteome</keyword>
<dbReference type="InterPro" id="IPR018488">
    <property type="entry name" value="cNMP-bd_CS"/>
</dbReference>
<dbReference type="GO" id="GO:0005952">
    <property type="term" value="C:cAMP-dependent protein kinase complex"/>
    <property type="evidence" value="ECO:0007669"/>
    <property type="project" value="InterPro"/>
</dbReference>
<sequence>MDRQAQMKEYLTKKINPVFERLIVDLLIDMPQDFVSFATEWLQTKGRQMVDGNQAGIKQMEYDYGNPKVPEDYKRPETSDEESEEEDVVDDLEIEQKVQKMYKGQRSSISAEAYGKFNKKEDFQAKVIPKSEEAKNRIKSKMAQAFMFSVLNQEEIDIIVGAMEECTFEPNEWVIKQGESGNILYVIEEGELDCFKRFSKDGENTYLKTYHPGEAFGELALLYNAPRAASIQAKTKCLLWSLDRECFNVIVKDAQRRKREKHESILEKVKIFDHLDPYERSRLGDVTQDKVLKQGELIFDQNDDADAFYIVADGHVGLYRDDKQVADITAIDYIGELGLIYNTKRQLKAVTNPQKTPPIQPLYSESSQICQEIVEEIYQQAYEIHRKNQLQRDLPKFNAKHTIWLCEQLANFKNYPVDNFQPFDEWFIDQEPPIQKRDNRQVFSVKKQQNQEILQKIQEKEKAQQNDIMMGQELEILLAQHKLYFKVPEGLENLKNFNINTNYDKKTLKLNQTYKENLNKTFNQQNNNEMQIPVSKTSNKNKSQFENQNKNQNTDNSLTNSQDLNSQLETEPSQFNMKKEDYMQRFNQDPNKITYYIKNKGEQSDKKIFKFETSLYEEANYNSGRKYRSTSSYLQNKKLNSMSPPKERFYVRKIIQREKMVRTINDTLKDYQINNEINQNKLPEIKLKQKIDQSFKKHLNLNKLTVAEVPHHPVELNYKAEVRSLSPVRNKQKQLLDLNNDLIVKKNTDQFYQKIQNLLNKKNLNLNFLKNINPKTGNPYSKRTCSPKKEIQMAKTINNIFEEQREKDPNNPQLFNGNVYVVKKDILEDVQNLVNRVKDLKFLEKANQQSDPIEIYFKTPYSNDYVYFEYNKNNFFEKKKLNKLIEKTQRYISLLDEFQDVGTQQQLQFLDDLFYQSFELDAPVVIQCVPQNYQKKNKKAQKIVRQFGKFAFMCLERKLVNQKSKFVIIENDEIKKTLALQDYETYTLNNDIIKKLQFLNLPVNEQKQFGLQIPKIQSEQDQYQLKKQLYETKIDHIKNNLQSLSDFVQKNQNLIRNINQVIPENFSEKKKEKEKHFACLLNQILPSVILLRDTKYSSLGKLFKKMQFSDNKDVFSLLLSQNKNDELDQKRLQIFNQLYQKYHDKFIFLIVQTENIQDLFPHMNTLYPRFSIFDFSQQLKDASVFGKYYKHIIYPYKKVFLDPQNVNLSLKDIQQKVENFIQQNQEKQNKVDYSQFQFVSTLNDTSQMISGQNFDKFVSNKISNNEDYIIVAYLQTKNDNNNNNQKLLTNYMQTLSKFFYEIKQDVDQKLICFYVDEIQNSFIFEKIQQHQNLIQTQSNIDSPQLVFINVKKQQIFTKNLNNDIAEDQFKQLIVENLEYIKNHDQIQKQKSIQEILGEKQIKQINLVIQQSLQDLEKSKSQLDKDHKYQNNKDNQNMQPNSQNYSEHKMSQNFNNKQNIEKIIQNNQDQSNLQDEINNQFLDENSFKKEEKTLQSKNENDIEK</sequence>
<name>A0A0V0QAY3_PSEPJ</name>
<evidence type="ECO:0000256" key="4">
    <source>
        <dbReference type="ARBA" id="ARBA00022741"/>
    </source>
</evidence>
<comment type="caution">
    <text evidence="7">The sequence shown here is derived from an EMBL/GenBank/DDBJ whole genome shotgun (WGS) entry which is preliminary data.</text>
</comment>
<dbReference type="OrthoDB" id="417078at2759"/>
<dbReference type="GO" id="GO:0030552">
    <property type="term" value="F:cAMP binding"/>
    <property type="evidence" value="ECO:0007669"/>
    <property type="project" value="TreeGrafter"/>
</dbReference>
<dbReference type="SUPFAM" id="SSF51206">
    <property type="entry name" value="cAMP-binding domain-like"/>
    <property type="match status" value="2"/>
</dbReference>
<dbReference type="PANTHER" id="PTHR11635">
    <property type="entry name" value="CAMP-DEPENDENT PROTEIN KINASE REGULATORY CHAIN"/>
    <property type="match status" value="1"/>
</dbReference>
<dbReference type="FunCoup" id="A0A0V0QAY3">
    <property type="interactions" value="30"/>
</dbReference>
<dbReference type="EMBL" id="LDAU01000215">
    <property type="protein sequence ID" value="KRW99295.1"/>
    <property type="molecule type" value="Genomic_DNA"/>
</dbReference>
<keyword evidence="4" id="KW-0547">Nucleotide-binding</keyword>
<dbReference type="InterPro" id="IPR014710">
    <property type="entry name" value="RmlC-like_jellyroll"/>
</dbReference>